<feature type="coiled-coil region" evidence="9">
    <location>
        <begin position="426"/>
        <end position="481"/>
    </location>
</feature>
<dbReference type="CDD" id="cd06225">
    <property type="entry name" value="HAMP"/>
    <property type="match status" value="1"/>
</dbReference>
<keyword evidence="7" id="KW-0902">Two-component regulatory system</keyword>
<feature type="modified residue" description="4-aspartylphosphate" evidence="8">
    <location>
        <position position="921"/>
    </location>
</feature>
<protein>
    <recommendedName>
        <fullName evidence="3">histidine kinase</fullName>
        <ecNumber evidence="3">2.7.13.3</ecNumber>
    </recommendedName>
</protein>
<keyword evidence="5" id="KW-0808">Transferase</keyword>
<dbReference type="PANTHER" id="PTHR45339">
    <property type="entry name" value="HYBRID SIGNAL TRANSDUCTION HISTIDINE KINASE J"/>
    <property type="match status" value="1"/>
</dbReference>
<dbReference type="Pfam" id="PF11563">
    <property type="entry name" value="Protoglobin"/>
    <property type="match status" value="1"/>
</dbReference>
<feature type="domain" description="Response regulatory" evidence="11">
    <location>
        <begin position="1018"/>
        <end position="1135"/>
    </location>
</feature>
<dbReference type="PROSITE" id="PS50109">
    <property type="entry name" value="HIS_KIN"/>
    <property type="match status" value="1"/>
</dbReference>
<keyword evidence="6" id="KW-0418">Kinase</keyword>
<dbReference type="InterPro" id="IPR001789">
    <property type="entry name" value="Sig_transdc_resp-reg_receiver"/>
</dbReference>
<feature type="modified residue" description="4-aspartylphosphate" evidence="8">
    <location>
        <position position="1068"/>
    </location>
</feature>
<dbReference type="PROSITE" id="PS50110">
    <property type="entry name" value="RESPONSE_REGULATORY"/>
    <property type="match status" value="3"/>
</dbReference>
<feature type="domain" description="Response regulatory" evidence="11">
    <location>
        <begin position="750"/>
        <end position="863"/>
    </location>
</feature>
<dbReference type="InterPro" id="IPR005467">
    <property type="entry name" value="His_kinase_dom"/>
</dbReference>
<evidence type="ECO:0000259" key="10">
    <source>
        <dbReference type="PROSITE" id="PS50109"/>
    </source>
</evidence>
<evidence type="ECO:0000256" key="8">
    <source>
        <dbReference type="PROSITE-ProRule" id="PRU00169"/>
    </source>
</evidence>
<dbReference type="InterPro" id="IPR009050">
    <property type="entry name" value="Globin-like_sf"/>
</dbReference>
<sequence length="1137" mass="126092">MSPGETSAAFLVDHTSLRASHGLDEATFADVRFVGVALSPRVPEMIEDFYAWLRGFSDFARFFSDPRVLQRVKAQQQSYWTDFLAAEVDEGYVERRRVIGRTHARIELGLLIYLLAMEYVSAWLRRAIETDERLRENHTAALSVRKLIAFDSAVVVDTYGALTAQNLEDHRERLHHVASVMRAVTEGDLERHIELAGPGDILGHSLNELVDSLRGVAREMEAIAGGDYSAQPAPRSEKDQLGKSLQTMTRALREAAERNERQMWLAENETALGQAMSGNPTMRELAHRVLSLLCRALNAQVGAQYVVEDGGATLRLAGTYAAASGMRERWRLGEGLVGQVALEKRRLMVSDIPEDGFAIHWGLGETPPRHLVIFPLLHEGETRGVIELGAITPFCEKRLGFLDCVTTSVGQAIGSAEARARIGQLLEESRAQGEELTAQQEELRQVNDTLEEHTRALELQKENLLATEAALRQKAEELERTSRYKSEFLANMSHELRTPLNSSLILAKLLVDNRDGNLAPEQIKYAQSIYSAGNDLLVLINDILDLSKIEAGKIELDIEPTAIAPLLADLERRFEPLAAERRLQFSVVIEPGAPETFDTDRQRLQQILSNLLANAVKFTERGGVRLTVRREDSQRLAFIVEDTGIGIAEDQQEAIFQVFRQANGAINRQFGGAGLGLSISREFTELLGGWLAVRSAPGRGSTFTLLLPLHADGGPIRPVARREEAPPPAAERAPAPIADDRDAIADSRRIALIVEDDPAFAEILRDLARELGFKCIVASAACDALLLARQFRPEAVVLDIGLPDQSGLAVLELLKRDSAIRHTPIHVVSVHDYQKVALEMGAVGYILKPAKREQLVSAFRLLEDRMQREKRSILIVEDEGVQRAALIDLLSSADVELVAVATAEEALREVAARAFDCVVLDLMLPGVSGFEFLERMSRDETLSAPPVIVYTARSLSIDEEQKLRRLSKSVIVKGARSPERLIEETTLFLHQAESELSPAQQHMLEIARRRDSVLDGRRLLLVEDDVRNIFSLTAVLEREGVAVQIARNGREALERIDRDPAIDLVLMDLMMPEMDGLAAMRAIREREDKAALPIIALTAKAMPDDRAQCLSAGANDYISKPIDIEKLLSLIRVWIPK</sequence>
<evidence type="ECO:0000259" key="11">
    <source>
        <dbReference type="PROSITE" id="PS50110"/>
    </source>
</evidence>
<feature type="domain" description="HAMP" evidence="12">
    <location>
        <begin position="173"/>
        <end position="218"/>
    </location>
</feature>
<comment type="catalytic activity">
    <reaction evidence="1">
        <text>ATP + protein L-histidine = ADP + protein N-phospho-L-histidine.</text>
        <dbReference type="EC" id="2.7.13.3"/>
    </reaction>
</comment>
<dbReference type="InterPro" id="IPR003660">
    <property type="entry name" value="HAMP_dom"/>
</dbReference>
<accession>A0A549SP06</accession>
<evidence type="ECO:0000256" key="4">
    <source>
        <dbReference type="ARBA" id="ARBA00022553"/>
    </source>
</evidence>
<evidence type="ECO:0000259" key="12">
    <source>
        <dbReference type="PROSITE" id="PS50885"/>
    </source>
</evidence>
<dbReference type="InterPro" id="IPR044398">
    <property type="entry name" value="Globin-sensor_dom"/>
</dbReference>
<dbReference type="CDD" id="cd00156">
    <property type="entry name" value="REC"/>
    <property type="match status" value="2"/>
</dbReference>
<dbReference type="InterPro" id="IPR003018">
    <property type="entry name" value="GAF"/>
</dbReference>
<comment type="caution">
    <text evidence="13">The sequence shown here is derived from an EMBL/GenBank/DDBJ whole genome shotgun (WGS) entry which is preliminary data.</text>
</comment>
<name>A0A549SP06_METSR</name>
<feature type="domain" description="Histidine kinase" evidence="10">
    <location>
        <begin position="491"/>
        <end position="711"/>
    </location>
</feature>
<evidence type="ECO:0000256" key="1">
    <source>
        <dbReference type="ARBA" id="ARBA00000085"/>
    </source>
</evidence>
<organism evidence="13 14">
    <name type="scientific">Methylosinus sporium</name>
    <dbReference type="NCBI Taxonomy" id="428"/>
    <lineage>
        <taxon>Bacteria</taxon>
        <taxon>Pseudomonadati</taxon>
        <taxon>Pseudomonadota</taxon>
        <taxon>Alphaproteobacteria</taxon>
        <taxon>Hyphomicrobiales</taxon>
        <taxon>Methylocystaceae</taxon>
        <taxon>Methylosinus</taxon>
    </lineage>
</organism>
<evidence type="ECO:0000256" key="3">
    <source>
        <dbReference type="ARBA" id="ARBA00012438"/>
    </source>
</evidence>
<dbReference type="SUPFAM" id="SSF55781">
    <property type="entry name" value="GAF domain-like"/>
    <property type="match status" value="1"/>
</dbReference>
<dbReference type="SMART" id="SM00387">
    <property type="entry name" value="HATPase_c"/>
    <property type="match status" value="1"/>
</dbReference>
<evidence type="ECO:0000256" key="5">
    <source>
        <dbReference type="ARBA" id="ARBA00022679"/>
    </source>
</evidence>
<dbReference type="InterPro" id="IPR012292">
    <property type="entry name" value="Globin/Proto"/>
</dbReference>
<dbReference type="InterPro" id="IPR004358">
    <property type="entry name" value="Sig_transdc_His_kin-like_C"/>
</dbReference>
<dbReference type="InterPro" id="IPR011006">
    <property type="entry name" value="CheY-like_superfamily"/>
</dbReference>
<dbReference type="SMART" id="SM00388">
    <property type="entry name" value="HisKA"/>
    <property type="match status" value="1"/>
</dbReference>
<dbReference type="SUPFAM" id="SSF47384">
    <property type="entry name" value="Homodimeric domain of signal transducing histidine kinase"/>
    <property type="match status" value="1"/>
</dbReference>
<dbReference type="RefSeq" id="WP_142863508.1">
    <property type="nucleotide sequence ID" value="NZ_VJMF01000057.1"/>
</dbReference>
<dbReference type="InterPro" id="IPR036890">
    <property type="entry name" value="HATPase_C_sf"/>
</dbReference>
<evidence type="ECO:0000313" key="14">
    <source>
        <dbReference type="Proteomes" id="UP000316781"/>
    </source>
</evidence>
<evidence type="ECO:0000313" key="13">
    <source>
        <dbReference type="EMBL" id="TRL31360.1"/>
    </source>
</evidence>
<dbReference type="InterPro" id="IPR029016">
    <property type="entry name" value="GAF-like_dom_sf"/>
</dbReference>
<dbReference type="Gene3D" id="1.10.490.10">
    <property type="entry name" value="Globins"/>
    <property type="match status" value="1"/>
</dbReference>
<dbReference type="EMBL" id="VJMF01000057">
    <property type="protein sequence ID" value="TRL31360.1"/>
    <property type="molecule type" value="Genomic_DNA"/>
</dbReference>
<dbReference type="AlphaFoldDB" id="A0A549SP06"/>
<dbReference type="SUPFAM" id="SSF55874">
    <property type="entry name" value="ATPase domain of HSP90 chaperone/DNA topoisomerase II/histidine kinase"/>
    <property type="match status" value="1"/>
</dbReference>
<dbReference type="GO" id="GO:0016020">
    <property type="term" value="C:membrane"/>
    <property type="evidence" value="ECO:0007669"/>
    <property type="project" value="UniProtKB-SubCell"/>
</dbReference>
<keyword evidence="4 8" id="KW-0597">Phosphoprotein</keyword>
<dbReference type="CDD" id="cd17546">
    <property type="entry name" value="REC_hyHK_CKI1_RcsC-like"/>
    <property type="match status" value="1"/>
</dbReference>
<evidence type="ECO:0000256" key="9">
    <source>
        <dbReference type="SAM" id="Coils"/>
    </source>
</evidence>
<dbReference type="FunFam" id="3.30.565.10:FF:000010">
    <property type="entry name" value="Sensor histidine kinase RcsC"/>
    <property type="match status" value="1"/>
</dbReference>
<dbReference type="CDD" id="cd16922">
    <property type="entry name" value="HATPase_EvgS-ArcB-TorS-like"/>
    <property type="match status" value="1"/>
</dbReference>
<feature type="modified residue" description="4-aspartylphosphate" evidence="8">
    <location>
        <position position="799"/>
    </location>
</feature>
<dbReference type="Pfam" id="PF00072">
    <property type="entry name" value="Response_reg"/>
    <property type="match status" value="3"/>
</dbReference>
<dbReference type="PROSITE" id="PS50885">
    <property type="entry name" value="HAMP"/>
    <property type="match status" value="1"/>
</dbReference>
<dbReference type="Pfam" id="PF00672">
    <property type="entry name" value="HAMP"/>
    <property type="match status" value="1"/>
</dbReference>
<dbReference type="Gene3D" id="3.40.50.2300">
    <property type="match status" value="3"/>
</dbReference>
<dbReference type="SMART" id="SM00065">
    <property type="entry name" value="GAF"/>
    <property type="match status" value="1"/>
</dbReference>
<gene>
    <name evidence="13" type="ORF">FM996_13895</name>
</gene>
<keyword evidence="9" id="KW-0175">Coiled coil</keyword>
<dbReference type="GO" id="GO:0019825">
    <property type="term" value="F:oxygen binding"/>
    <property type="evidence" value="ECO:0007669"/>
    <property type="project" value="InterPro"/>
</dbReference>
<dbReference type="SMART" id="SM00448">
    <property type="entry name" value="REC"/>
    <property type="match status" value="3"/>
</dbReference>
<dbReference type="GO" id="GO:0000155">
    <property type="term" value="F:phosphorelay sensor kinase activity"/>
    <property type="evidence" value="ECO:0007669"/>
    <property type="project" value="InterPro"/>
</dbReference>
<dbReference type="GO" id="GO:0020037">
    <property type="term" value="F:heme binding"/>
    <property type="evidence" value="ECO:0007669"/>
    <property type="project" value="InterPro"/>
</dbReference>
<dbReference type="SUPFAM" id="SSF52172">
    <property type="entry name" value="CheY-like"/>
    <property type="match status" value="3"/>
</dbReference>
<dbReference type="Gene3D" id="3.30.450.40">
    <property type="match status" value="1"/>
</dbReference>
<feature type="domain" description="Response regulatory" evidence="11">
    <location>
        <begin position="872"/>
        <end position="988"/>
    </location>
</feature>
<dbReference type="PRINTS" id="PR00344">
    <property type="entry name" value="BCTRLSENSOR"/>
</dbReference>
<dbReference type="PANTHER" id="PTHR45339:SF1">
    <property type="entry name" value="HYBRID SIGNAL TRANSDUCTION HISTIDINE KINASE J"/>
    <property type="match status" value="1"/>
</dbReference>
<dbReference type="Pfam" id="PF00512">
    <property type="entry name" value="HisKA"/>
    <property type="match status" value="1"/>
</dbReference>
<evidence type="ECO:0000256" key="2">
    <source>
        <dbReference type="ARBA" id="ARBA00004370"/>
    </source>
</evidence>
<dbReference type="Pfam" id="PF13185">
    <property type="entry name" value="GAF_2"/>
    <property type="match status" value="1"/>
</dbReference>
<dbReference type="Proteomes" id="UP000316781">
    <property type="component" value="Unassembled WGS sequence"/>
</dbReference>
<reference evidence="13 14" key="1">
    <citation type="submission" date="2019-07" db="EMBL/GenBank/DDBJ databases">
        <title>Ln-dependent methylotrophs.</title>
        <authorList>
            <person name="Tani A."/>
        </authorList>
    </citation>
    <scope>NUCLEOTIDE SEQUENCE [LARGE SCALE GENOMIC DNA]</scope>
    <source>
        <strain evidence="13 14">SM89A</strain>
    </source>
</reference>
<dbReference type="Gene3D" id="3.30.565.10">
    <property type="entry name" value="Histidine kinase-like ATPase, C-terminal domain"/>
    <property type="match status" value="1"/>
</dbReference>
<evidence type="ECO:0000256" key="7">
    <source>
        <dbReference type="ARBA" id="ARBA00023012"/>
    </source>
</evidence>
<dbReference type="SUPFAM" id="SSF46458">
    <property type="entry name" value="Globin-like"/>
    <property type="match status" value="1"/>
</dbReference>
<dbReference type="EC" id="2.7.13.3" evidence="3"/>
<dbReference type="InterPro" id="IPR003594">
    <property type="entry name" value="HATPase_dom"/>
</dbReference>
<dbReference type="Gene3D" id="1.10.287.130">
    <property type="match status" value="1"/>
</dbReference>
<evidence type="ECO:0000256" key="6">
    <source>
        <dbReference type="ARBA" id="ARBA00022777"/>
    </source>
</evidence>
<dbReference type="InterPro" id="IPR036097">
    <property type="entry name" value="HisK_dim/P_sf"/>
</dbReference>
<proteinExistence type="predicted"/>
<dbReference type="InterPro" id="IPR003661">
    <property type="entry name" value="HisK_dim/P_dom"/>
</dbReference>
<dbReference type="Pfam" id="PF02518">
    <property type="entry name" value="HATPase_c"/>
    <property type="match status" value="1"/>
</dbReference>
<comment type="subcellular location">
    <subcellularLocation>
        <location evidence="2">Membrane</location>
    </subcellularLocation>
</comment>
<dbReference type="CDD" id="cd00082">
    <property type="entry name" value="HisKA"/>
    <property type="match status" value="1"/>
</dbReference>